<comment type="caution">
    <text evidence="1">The sequence shown here is derived from an EMBL/GenBank/DDBJ whole genome shotgun (WGS) entry which is preliminary data.</text>
</comment>
<keyword evidence="1" id="KW-0808">Transferase</keyword>
<dbReference type="AlphaFoldDB" id="A0A699VE42"/>
<dbReference type="GO" id="GO:0003964">
    <property type="term" value="F:RNA-directed DNA polymerase activity"/>
    <property type="evidence" value="ECO:0007669"/>
    <property type="project" value="UniProtKB-KW"/>
</dbReference>
<organism evidence="1">
    <name type="scientific">Tanacetum cinerariifolium</name>
    <name type="common">Dalmatian daisy</name>
    <name type="synonym">Chrysanthemum cinerariifolium</name>
    <dbReference type="NCBI Taxonomy" id="118510"/>
    <lineage>
        <taxon>Eukaryota</taxon>
        <taxon>Viridiplantae</taxon>
        <taxon>Streptophyta</taxon>
        <taxon>Embryophyta</taxon>
        <taxon>Tracheophyta</taxon>
        <taxon>Spermatophyta</taxon>
        <taxon>Magnoliopsida</taxon>
        <taxon>eudicotyledons</taxon>
        <taxon>Gunneridae</taxon>
        <taxon>Pentapetalae</taxon>
        <taxon>asterids</taxon>
        <taxon>campanulids</taxon>
        <taxon>Asterales</taxon>
        <taxon>Asteraceae</taxon>
        <taxon>Asteroideae</taxon>
        <taxon>Anthemideae</taxon>
        <taxon>Anthemidinae</taxon>
        <taxon>Tanacetum</taxon>
    </lineage>
</organism>
<dbReference type="EMBL" id="BKCJ011416709">
    <property type="protein sequence ID" value="GFD31711.1"/>
    <property type="molecule type" value="Genomic_DNA"/>
</dbReference>
<protein>
    <submittedName>
        <fullName evidence="1">RNA-directed DNA polymerase, eukaryota</fullName>
    </submittedName>
</protein>
<evidence type="ECO:0000313" key="1">
    <source>
        <dbReference type="EMBL" id="GFD31711.1"/>
    </source>
</evidence>
<sequence length="86" mass="9759">MGKWSPNDKNLLIISVYAAQELAEKKMLWQYLNHMIDRWKGDVIVMGEFNEVRTQEQRFGSIFNAHWAAIFNSFISAGGLVGVPSG</sequence>
<keyword evidence="1" id="KW-0695">RNA-directed DNA polymerase</keyword>
<reference evidence="1" key="1">
    <citation type="journal article" date="2019" name="Sci. Rep.">
        <title>Draft genome of Tanacetum cinerariifolium, the natural source of mosquito coil.</title>
        <authorList>
            <person name="Yamashiro T."/>
            <person name="Shiraishi A."/>
            <person name="Satake H."/>
            <person name="Nakayama K."/>
        </authorList>
    </citation>
    <scope>NUCLEOTIDE SEQUENCE</scope>
</reference>
<keyword evidence="1" id="KW-0548">Nucleotidyltransferase</keyword>
<gene>
    <name evidence="1" type="ORF">Tci_903680</name>
</gene>
<accession>A0A699VE42</accession>
<proteinExistence type="predicted"/>
<name>A0A699VE42_TANCI</name>
<dbReference type="Gene3D" id="3.60.10.10">
    <property type="entry name" value="Endonuclease/exonuclease/phosphatase"/>
    <property type="match status" value="1"/>
</dbReference>
<feature type="non-terminal residue" evidence="1">
    <location>
        <position position="86"/>
    </location>
</feature>
<dbReference type="SUPFAM" id="SSF56219">
    <property type="entry name" value="DNase I-like"/>
    <property type="match status" value="1"/>
</dbReference>
<dbReference type="InterPro" id="IPR036691">
    <property type="entry name" value="Endo/exonu/phosph_ase_sf"/>
</dbReference>